<sequence length="195" mass="20877">MTEALLTRRLALHPIGMSDHHALLTHWTGPVVRRHLFDGASISPVQVTEIIETSERDFATEGYGLWALRPLGRRRAAAGPGPGGPLIGVAGLRGHEGPFDRGVDVEILYSLEPDRWGQGLAAEASRAVLDYAFGVVGLRRVTAEFDPDSAVSAEVAASLGMRPWRRGADGPDGASYYAADRSGWLGSRRGIDAVP</sequence>
<dbReference type="GO" id="GO:0016747">
    <property type="term" value="F:acyltransferase activity, transferring groups other than amino-acyl groups"/>
    <property type="evidence" value="ECO:0007669"/>
    <property type="project" value="InterPro"/>
</dbReference>
<proteinExistence type="predicted"/>
<evidence type="ECO:0000313" key="3">
    <source>
        <dbReference type="Proteomes" id="UP000501240"/>
    </source>
</evidence>
<dbReference type="InterPro" id="IPR000182">
    <property type="entry name" value="GNAT_dom"/>
</dbReference>
<keyword evidence="3" id="KW-1185">Reference proteome</keyword>
<dbReference type="Pfam" id="PF13302">
    <property type="entry name" value="Acetyltransf_3"/>
    <property type="match status" value="1"/>
</dbReference>
<accession>A0A7D3VTP7</accession>
<name>A0A7D3VTP7_ACTVE</name>
<organism evidence="2 3">
    <name type="scientific">Actinomadura verrucosospora</name>
    <dbReference type="NCBI Taxonomy" id="46165"/>
    <lineage>
        <taxon>Bacteria</taxon>
        <taxon>Bacillati</taxon>
        <taxon>Actinomycetota</taxon>
        <taxon>Actinomycetes</taxon>
        <taxon>Streptosporangiales</taxon>
        <taxon>Thermomonosporaceae</taxon>
        <taxon>Actinomadura</taxon>
    </lineage>
</organism>
<dbReference type="Gene3D" id="3.40.630.30">
    <property type="match status" value="1"/>
</dbReference>
<dbReference type="InterPro" id="IPR051531">
    <property type="entry name" value="N-acetyltransferase"/>
</dbReference>
<dbReference type="EMBL" id="CP053892">
    <property type="protein sequence ID" value="QKG19596.1"/>
    <property type="molecule type" value="Genomic_DNA"/>
</dbReference>
<dbReference type="SUPFAM" id="SSF55729">
    <property type="entry name" value="Acyl-CoA N-acyltransferases (Nat)"/>
    <property type="match status" value="1"/>
</dbReference>
<dbReference type="InterPro" id="IPR016181">
    <property type="entry name" value="Acyl_CoA_acyltransferase"/>
</dbReference>
<feature type="domain" description="N-acetyltransferase" evidence="1">
    <location>
        <begin position="9"/>
        <end position="162"/>
    </location>
</feature>
<dbReference type="PANTHER" id="PTHR43792:SF1">
    <property type="entry name" value="N-ACETYLTRANSFERASE DOMAIN-CONTAINING PROTEIN"/>
    <property type="match status" value="1"/>
</dbReference>
<dbReference type="Proteomes" id="UP000501240">
    <property type="component" value="Chromosome"/>
</dbReference>
<protein>
    <submittedName>
        <fullName evidence="2">Acetyltransferase including N-acetylase of ribosomal protein</fullName>
    </submittedName>
</protein>
<dbReference type="AlphaFoldDB" id="A0A7D3VTP7"/>
<evidence type="ECO:0000313" key="2">
    <source>
        <dbReference type="EMBL" id="QKG19596.1"/>
    </source>
</evidence>
<reference evidence="2 3" key="1">
    <citation type="submission" date="2020-05" db="EMBL/GenBank/DDBJ databases">
        <title>Actinomadura verrucosospora NRRL-B18236 (PFL_A860) Genome sequencing and assembly.</title>
        <authorList>
            <person name="Samborskyy M."/>
        </authorList>
    </citation>
    <scope>NUCLEOTIDE SEQUENCE [LARGE SCALE GENOMIC DNA]</scope>
    <source>
        <strain evidence="2 3">NRRL:B18236</strain>
    </source>
</reference>
<dbReference type="PANTHER" id="PTHR43792">
    <property type="entry name" value="GNAT FAMILY, PUTATIVE (AFU_ORTHOLOGUE AFUA_3G00765)-RELATED-RELATED"/>
    <property type="match status" value="1"/>
</dbReference>
<gene>
    <name evidence="2" type="ORF">ACTIVE_1232</name>
</gene>
<evidence type="ECO:0000259" key="1">
    <source>
        <dbReference type="Pfam" id="PF13302"/>
    </source>
</evidence>
<keyword evidence="2" id="KW-0808">Transferase</keyword>
<dbReference type="RefSeq" id="WP_173093710.1">
    <property type="nucleotide sequence ID" value="NZ_CP053892.1"/>
</dbReference>